<accession>A0AAP5AJ44</accession>
<reference evidence="3" key="1">
    <citation type="submission" date="2023-07" db="EMBL/GenBank/DDBJ databases">
        <title>Functional and genomic diversity of the sorghum phyllosphere microbiome.</title>
        <authorList>
            <person name="Shade A."/>
        </authorList>
    </citation>
    <scope>NUCLEOTIDE SEQUENCE</scope>
    <source>
        <strain evidence="3">SORGH_AS_0457</strain>
    </source>
</reference>
<evidence type="ECO:0000313" key="4">
    <source>
        <dbReference type="Proteomes" id="UP001226084"/>
    </source>
</evidence>
<dbReference type="Pfam" id="PF09994">
    <property type="entry name" value="T6SS_Tle1-like_cat"/>
    <property type="match status" value="1"/>
</dbReference>
<dbReference type="InterPro" id="IPR018712">
    <property type="entry name" value="Tle1-like_cat"/>
</dbReference>
<evidence type="ECO:0000313" key="3">
    <source>
        <dbReference type="EMBL" id="MDQ1109649.1"/>
    </source>
</evidence>
<proteinExistence type="predicted"/>
<dbReference type="RefSeq" id="WP_307107403.1">
    <property type="nucleotide sequence ID" value="NZ_JAUTAS010000001.1"/>
</dbReference>
<feature type="region of interest" description="Disordered" evidence="1">
    <location>
        <begin position="28"/>
        <end position="54"/>
    </location>
</feature>
<evidence type="ECO:0000259" key="2">
    <source>
        <dbReference type="Pfam" id="PF09994"/>
    </source>
</evidence>
<organism evidence="3 4">
    <name type="scientific">Stenotrophomonas rhizophila</name>
    <dbReference type="NCBI Taxonomy" id="216778"/>
    <lineage>
        <taxon>Bacteria</taxon>
        <taxon>Pseudomonadati</taxon>
        <taxon>Pseudomonadota</taxon>
        <taxon>Gammaproteobacteria</taxon>
        <taxon>Lysobacterales</taxon>
        <taxon>Lysobacteraceae</taxon>
        <taxon>Stenotrophomonas</taxon>
    </lineage>
</organism>
<gene>
    <name evidence="3" type="ORF">QE424_002808</name>
</gene>
<comment type="caution">
    <text evidence="3">The sequence shown here is derived from an EMBL/GenBank/DDBJ whole genome shotgun (WGS) entry which is preliminary data.</text>
</comment>
<evidence type="ECO:0000256" key="1">
    <source>
        <dbReference type="SAM" id="MobiDB-lite"/>
    </source>
</evidence>
<dbReference type="PANTHER" id="PTHR33840">
    <property type="match status" value="1"/>
</dbReference>
<dbReference type="PANTHER" id="PTHR33840:SF1">
    <property type="entry name" value="TLE1 PHOSPHOLIPASE DOMAIN-CONTAINING PROTEIN"/>
    <property type="match status" value="1"/>
</dbReference>
<dbReference type="Proteomes" id="UP001226084">
    <property type="component" value="Unassembled WGS sequence"/>
</dbReference>
<protein>
    <recommendedName>
        <fullName evidence="2">T6SS Phospholipase effector Tle1-like catalytic domain-containing protein</fullName>
    </recommendedName>
</protein>
<feature type="domain" description="T6SS Phospholipase effector Tle1-like catalytic" evidence="2">
    <location>
        <begin position="206"/>
        <end position="283"/>
    </location>
</feature>
<dbReference type="AlphaFoldDB" id="A0AAP5AJ44"/>
<dbReference type="EMBL" id="JAUTAS010000001">
    <property type="protein sequence ID" value="MDQ1109649.1"/>
    <property type="molecule type" value="Genomic_DNA"/>
</dbReference>
<sequence>MAGQPTPTTTVPVTLQIGLFFDGTRNNADNLLHASRPPGSTTPTPRPPAPAVLADDASPYQSRLTSSFSNGLTNIARLHALYPDHRRTTPTLPGTLSLAIYIEGAGTRTGKDDDLMGLAFGIGPSGVIAKVHRALDVRLPEALRALASTLPPHALTAVRLDLFGFSRGAASARDAINRLNAPDGRLWLQEQLRRTGWTLPSAPAIRPVRFVGLFDTVVAIDARQRDELPYVNLPAGCADKVVQLTARDEHRHYFALTSVAPEHEEIALPGVHANIGGGYDQRMEGPKLLTRPQGQRIRTHDVPDTTTPPLALLRSTPVYASAQAACRRWQAALGLGEDNVWVDVWHRWQQMRVAGSDSVLPQWVLFAHAAVVLKREIDWRYQLVALRLIYQRAAAAGVMWARTPDADPAMALPDELKPIAARLLAGQALDAAQERLLRKRYLMQSAHWNFDALGDTALLYAADDATRELPYRPGPGLFYINRPTEDGTRVVLRNV</sequence>
<feature type="compositionally biased region" description="Low complexity" evidence="1">
    <location>
        <begin position="34"/>
        <end position="43"/>
    </location>
</feature>
<name>A0AAP5AJ44_9GAMM</name>